<keyword evidence="7" id="KW-0677">Repeat</keyword>
<keyword evidence="14" id="KW-1185">Reference proteome</keyword>
<dbReference type="GeneID" id="106468025"/>
<keyword evidence="5" id="KW-0637">Prenyltransferase</keyword>
<evidence type="ECO:0000256" key="6">
    <source>
        <dbReference type="ARBA" id="ARBA00022679"/>
    </source>
</evidence>
<keyword evidence="8" id="KW-0460">Magnesium</keyword>
<evidence type="ECO:0000256" key="13">
    <source>
        <dbReference type="ARBA" id="ARBA00043219"/>
    </source>
</evidence>
<evidence type="ECO:0000256" key="11">
    <source>
        <dbReference type="ARBA" id="ARBA00042436"/>
    </source>
</evidence>
<evidence type="ECO:0000256" key="12">
    <source>
        <dbReference type="ARBA" id="ARBA00043086"/>
    </source>
</evidence>
<evidence type="ECO:0000256" key="4">
    <source>
        <dbReference type="ARBA" id="ARBA00012702"/>
    </source>
</evidence>
<dbReference type="PROSITE" id="PS51147">
    <property type="entry name" value="PFTA"/>
    <property type="match status" value="5"/>
</dbReference>
<evidence type="ECO:0000313" key="14">
    <source>
        <dbReference type="Proteomes" id="UP000694941"/>
    </source>
</evidence>
<dbReference type="EC" id="2.5.1.59" evidence="3"/>
<evidence type="ECO:0000256" key="5">
    <source>
        <dbReference type="ARBA" id="ARBA00022602"/>
    </source>
</evidence>
<evidence type="ECO:0000256" key="3">
    <source>
        <dbReference type="ARBA" id="ARBA00012700"/>
    </source>
</evidence>
<protein>
    <recommendedName>
        <fullName evidence="9">Protein farnesyltransferase/geranylgeranyltransferase type-1 subunit alpha</fullName>
        <ecNumber evidence="4">2.5.1.58</ecNumber>
        <ecNumber evidence="3">2.5.1.59</ecNumber>
    </recommendedName>
    <alternativeName>
        <fullName evidence="12">CAAX farnesyltransferase subunit alpha</fullName>
    </alternativeName>
    <alternativeName>
        <fullName evidence="11">FTase-alpha</fullName>
    </alternativeName>
    <alternativeName>
        <fullName evidence="10">Ras proteins prenyltransferase subunit alpha</fullName>
    </alternativeName>
    <alternativeName>
        <fullName evidence="13">Type I protein geranyl-geranyltransferase subunit alpha</fullName>
    </alternativeName>
</protein>
<accession>A0ABM1BKM2</accession>
<evidence type="ECO:0000256" key="7">
    <source>
        <dbReference type="ARBA" id="ARBA00022737"/>
    </source>
</evidence>
<proteinExistence type="inferred from homology"/>
<dbReference type="Gene3D" id="1.25.40.120">
    <property type="entry name" value="Protein prenylyltransferase"/>
    <property type="match status" value="1"/>
</dbReference>
<dbReference type="SUPFAM" id="SSF48439">
    <property type="entry name" value="Protein prenylyltransferase"/>
    <property type="match status" value="1"/>
</dbReference>
<dbReference type="Proteomes" id="UP000694941">
    <property type="component" value="Unplaced"/>
</dbReference>
<dbReference type="EC" id="2.5.1.58" evidence="4"/>
<evidence type="ECO:0000256" key="9">
    <source>
        <dbReference type="ARBA" id="ARBA00040965"/>
    </source>
</evidence>
<evidence type="ECO:0000256" key="1">
    <source>
        <dbReference type="ARBA" id="ARBA00001946"/>
    </source>
</evidence>
<dbReference type="InterPro" id="IPR002088">
    <property type="entry name" value="Prenyl_trans_a"/>
</dbReference>
<organism evidence="14 15">
    <name type="scientific">Limulus polyphemus</name>
    <name type="common">Atlantic horseshoe crab</name>
    <dbReference type="NCBI Taxonomy" id="6850"/>
    <lineage>
        <taxon>Eukaryota</taxon>
        <taxon>Metazoa</taxon>
        <taxon>Ecdysozoa</taxon>
        <taxon>Arthropoda</taxon>
        <taxon>Chelicerata</taxon>
        <taxon>Merostomata</taxon>
        <taxon>Xiphosura</taxon>
        <taxon>Limulidae</taxon>
        <taxon>Limulus</taxon>
    </lineage>
</organism>
<name>A0ABM1BKM2_LIMPO</name>
<dbReference type="PANTHER" id="PTHR11129">
    <property type="entry name" value="PROTEIN FARNESYLTRANSFERASE ALPHA SUBUNIT/RAB GERANYLGERANYL TRANSFERASE ALPHA SUBUNIT"/>
    <property type="match status" value="1"/>
</dbReference>
<reference evidence="15" key="1">
    <citation type="submission" date="2025-08" db="UniProtKB">
        <authorList>
            <consortium name="RefSeq"/>
        </authorList>
    </citation>
    <scope>IDENTIFICATION</scope>
    <source>
        <tissue evidence="15">Muscle</tissue>
    </source>
</reference>
<keyword evidence="6" id="KW-0808">Transferase</keyword>
<dbReference type="RefSeq" id="XP_013783877.1">
    <property type="nucleotide sequence ID" value="XM_013928423.2"/>
</dbReference>
<sequence length="325" mass="38790">MNQDTPFEESNWVLYKDRPSWRDIEPLSQNDGSSAIVQIAYSEKFRDVFDYFRAVLFKDEKSERSFKLTEDAISLNPSNYTVWYFRRVLLQALKKDLHKELIYVQSIIEDNPKNYQVWHHRQVIVDWLRDTSEEKQLTEAVLKVDPKNYHAWQHRQWVLEEFGIWEGEIEFVEQLLEDDIRNNSAWNHRWFCISRTSSGELMEDVLMKELKYVLDCIKKVPSNESSWNYLHGILEERGLTKYPFIWEFCEELYSEGCRSPYLLAFMVDYLEAKGEESSDNLLSVQRAIEICNALAIQHDKIRAEYWKFMARNLGKKYEASPNCSD</sequence>
<gene>
    <name evidence="15" type="primary">LOC106468025</name>
</gene>
<comment type="cofactor">
    <cofactor evidence="1">
        <name>Mg(2+)</name>
        <dbReference type="ChEBI" id="CHEBI:18420"/>
    </cofactor>
</comment>
<dbReference type="PANTHER" id="PTHR11129:SF1">
    <property type="entry name" value="PROTEIN FARNESYLTRANSFERASE_GERANYLGERANYLTRANSFERASE TYPE-1 SUBUNIT ALPHA"/>
    <property type="match status" value="1"/>
</dbReference>
<evidence type="ECO:0000313" key="15">
    <source>
        <dbReference type="RefSeq" id="XP_013783877.1"/>
    </source>
</evidence>
<evidence type="ECO:0000256" key="2">
    <source>
        <dbReference type="ARBA" id="ARBA00006734"/>
    </source>
</evidence>
<evidence type="ECO:0000256" key="10">
    <source>
        <dbReference type="ARBA" id="ARBA00041392"/>
    </source>
</evidence>
<dbReference type="Pfam" id="PF01239">
    <property type="entry name" value="PPTA"/>
    <property type="match status" value="5"/>
</dbReference>
<comment type="similarity">
    <text evidence="2">Belongs to the protein prenyltransferase subunit alpha family.</text>
</comment>
<evidence type="ECO:0000256" key="8">
    <source>
        <dbReference type="ARBA" id="ARBA00022842"/>
    </source>
</evidence>